<dbReference type="EMBL" id="JAVXUO010003106">
    <property type="protein sequence ID" value="KAK2966719.1"/>
    <property type="molecule type" value="Genomic_DNA"/>
</dbReference>
<gene>
    <name evidence="3" type="ORF">RJ640_000620</name>
</gene>
<accession>A0AA88U0G4</accession>
<dbReference type="Proteomes" id="UP001187471">
    <property type="component" value="Unassembled WGS sequence"/>
</dbReference>
<comment type="caution">
    <text evidence="3">The sequence shown here is derived from an EMBL/GenBank/DDBJ whole genome shotgun (WGS) entry which is preliminary data.</text>
</comment>
<feature type="compositionally biased region" description="Acidic residues" evidence="1">
    <location>
        <begin position="83"/>
        <end position="93"/>
    </location>
</feature>
<dbReference type="AlphaFoldDB" id="A0AA88U0G4"/>
<feature type="transmembrane region" description="Helical" evidence="2">
    <location>
        <begin position="16"/>
        <end position="42"/>
    </location>
</feature>
<evidence type="ECO:0000313" key="3">
    <source>
        <dbReference type="EMBL" id="KAK2966719.1"/>
    </source>
</evidence>
<reference evidence="3" key="1">
    <citation type="submission" date="2022-12" db="EMBL/GenBank/DDBJ databases">
        <title>Draft genome assemblies for two species of Escallonia (Escalloniales).</title>
        <authorList>
            <person name="Chanderbali A."/>
            <person name="Dervinis C."/>
            <person name="Anghel I."/>
            <person name="Soltis D."/>
            <person name="Soltis P."/>
            <person name="Zapata F."/>
        </authorList>
    </citation>
    <scope>NUCLEOTIDE SEQUENCE</scope>
    <source>
        <strain evidence="3">UCBG92.1500</strain>
        <tissue evidence="3">Leaf</tissue>
    </source>
</reference>
<proteinExistence type="predicted"/>
<evidence type="ECO:0000313" key="4">
    <source>
        <dbReference type="Proteomes" id="UP001187471"/>
    </source>
</evidence>
<evidence type="ECO:0000256" key="2">
    <source>
        <dbReference type="SAM" id="Phobius"/>
    </source>
</evidence>
<keyword evidence="2" id="KW-0812">Transmembrane</keyword>
<keyword evidence="4" id="KW-1185">Reference proteome</keyword>
<organism evidence="3 4">
    <name type="scientific">Escallonia rubra</name>
    <dbReference type="NCBI Taxonomy" id="112253"/>
    <lineage>
        <taxon>Eukaryota</taxon>
        <taxon>Viridiplantae</taxon>
        <taxon>Streptophyta</taxon>
        <taxon>Embryophyta</taxon>
        <taxon>Tracheophyta</taxon>
        <taxon>Spermatophyta</taxon>
        <taxon>Magnoliopsida</taxon>
        <taxon>eudicotyledons</taxon>
        <taxon>Gunneridae</taxon>
        <taxon>Pentapetalae</taxon>
        <taxon>asterids</taxon>
        <taxon>campanulids</taxon>
        <taxon>Escalloniales</taxon>
        <taxon>Escalloniaceae</taxon>
        <taxon>Escallonia</taxon>
    </lineage>
</organism>
<name>A0AA88U0G4_9ASTE</name>
<keyword evidence="2" id="KW-1133">Transmembrane helix</keyword>
<evidence type="ECO:0000256" key="1">
    <source>
        <dbReference type="SAM" id="MobiDB-lite"/>
    </source>
</evidence>
<keyword evidence="2" id="KW-0472">Membrane</keyword>
<sequence>MTIPPMIKLPKCPHKLLIFMPIVLLASLSLWGLVLLELYILASEYALWQRRSAAVEMTNDSEDLPNVDNQEHPPPVSIRSDEEIPIEESDEGEENVEDFFPCYSACYSVYLWIPRTKQY</sequence>
<feature type="region of interest" description="Disordered" evidence="1">
    <location>
        <begin position="59"/>
        <end position="93"/>
    </location>
</feature>
<protein>
    <submittedName>
        <fullName evidence="3">Uncharacterized protein</fullName>
    </submittedName>
</protein>